<keyword evidence="1" id="KW-0732">Signal</keyword>
<evidence type="ECO:0000313" key="5">
    <source>
        <dbReference type="Proteomes" id="UP000515349"/>
    </source>
</evidence>
<dbReference type="RefSeq" id="WP_181886111.1">
    <property type="nucleotide sequence ID" value="NZ_CP059472.1"/>
</dbReference>
<dbReference type="EMBL" id="CP059472">
    <property type="protein sequence ID" value="QMS98602.1"/>
    <property type="molecule type" value="Genomic_DNA"/>
</dbReference>
<dbReference type="InterPro" id="IPR025665">
    <property type="entry name" value="Beta-barrel_OMP_2"/>
</dbReference>
<feature type="signal peptide" evidence="1">
    <location>
        <begin position="1"/>
        <end position="18"/>
    </location>
</feature>
<organism evidence="4 5">
    <name type="scientific">Marnyiella aurantia</name>
    <dbReference type="NCBI Taxonomy" id="2758037"/>
    <lineage>
        <taxon>Bacteria</taxon>
        <taxon>Pseudomonadati</taxon>
        <taxon>Bacteroidota</taxon>
        <taxon>Flavobacteriia</taxon>
        <taxon>Flavobacteriales</taxon>
        <taxon>Weeksellaceae</taxon>
        <taxon>Marnyiella</taxon>
    </lineage>
</organism>
<evidence type="ECO:0000313" key="6">
    <source>
        <dbReference type="Proteomes" id="UP000539710"/>
    </source>
</evidence>
<dbReference type="KEGG" id="cbau:H1R16_00905"/>
<dbReference type="Pfam" id="PF13568">
    <property type="entry name" value="OMP_b-brl_2"/>
    <property type="match status" value="1"/>
</dbReference>
<evidence type="ECO:0000313" key="4">
    <source>
        <dbReference type="EMBL" id="QMS98602.1"/>
    </source>
</evidence>
<dbReference type="EMBL" id="JACEUX010000001">
    <property type="protein sequence ID" value="MBA5246004.1"/>
    <property type="molecule type" value="Genomic_DNA"/>
</dbReference>
<gene>
    <name evidence="4" type="ORF">H1R16_00905</name>
    <name evidence="3" type="ORF">H2507_02365</name>
</gene>
<feature type="domain" description="Outer membrane protein beta-barrel" evidence="2">
    <location>
        <begin position="17"/>
        <end position="171"/>
    </location>
</feature>
<evidence type="ECO:0000313" key="3">
    <source>
        <dbReference type="EMBL" id="MBA5246004.1"/>
    </source>
</evidence>
<keyword evidence="6" id="KW-1185">Reference proteome</keyword>
<dbReference type="AlphaFoldDB" id="A0A7D7LMN3"/>
<reference evidence="6" key="2">
    <citation type="submission" date="2020-07" db="EMBL/GenBank/DDBJ databases">
        <title>Flavobacterium sp. xlx-214.</title>
        <authorList>
            <person name="Yang C."/>
        </authorList>
    </citation>
    <scope>NUCLEOTIDE SEQUENCE [LARGE SCALE GENOMIC DNA]</scope>
    <source>
        <strain evidence="6">CX-624</strain>
    </source>
</reference>
<protein>
    <submittedName>
        <fullName evidence="4">PorT family protein</fullName>
    </submittedName>
</protein>
<evidence type="ECO:0000259" key="2">
    <source>
        <dbReference type="Pfam" id="PF13568"/>
    </source>
</evidence>
<evidence type="ECO:0000256" key="1">
    <source>
        <dbReference type="SAM" id="SignalP"/>
    </source>
</evidence>
<reference evidence="4 5" key="1">
    <citation type="submission" date="2020-07" db="EMBL/GenBank/DDBJ databases">
        <title>Chryseobacterium sp.cx-624.</title>
        <authorList>
            <person name="Yang C."/>
        </authorList>
    </citation>
    <scope>NUCLEOTIDE SEQUENCE [LARGE SCALE GENOMIC DNA]</scope>
    <source>
        <strain evidence="4">Cx-624</strain>
        <strain evidence="5">cx-624</strain>
    </source>
</reference>
<name>A0A7D7LMN3_9FLAO</name>
<dbReference type="Proteomes" id="UP000515349">
    <property type="component" value="Chromosome"/>
</dbReference>
<dbReference type="Proteomes" id="UP000539710">
    <property type="component" value="Unassembled WGS sequence"/>
</dbReference>
<proteinExistence type="predicted"/>
<sequence length="183" mass="20207">MKKIIFLGAVALFGVMNAQSTKFGIKGGYSLSTLQKESDLPTIEKGKSTYYIGGLVEHKVSNKFTLQGEILYSLLGGWYSMSGFFSEFYYNFETDIKLGTLQIPLMAKYYFSENIALAGGLNLGFILSADEEWTAKYLSLTDEMSTYSGRDDMNDEIGSVNFAPFIGAEYNLGNGLSSTQDII</sequence>
<feature type="chain" id="PRO_5044656159" evidence="1">
    <location>
        <begin position="19"/>
        <end position="183"/>
    </location>
</feature>
<reference evidence="3" key="3">
    <citation type="submission" date="2020-07" db="EMBL/GenBank/DDBJ databases">
        <authorList>
            <person name="Yang C."/>
        </authorList>
    </citation>
    <scope>NUCLEOTIDE SEQUENCE</scope>
    <source>
        <strain evidence="3">Cx-624</strain>
    </source>
</reference>
<accession>A0A7D7LMN3</accession>